<reference evidence="3" key="1">
    <citation type="submission" date="2019-12" db="EMBL/GenBank/DDBJ databases">
        <title>Novel species isolated from a subtropical stream in China.</title>
        <authorList>
            <person name="Lu H."/>
        </authorList>
    </citation>
    <scope>NUCLEOTIDE SEQUENCE [LARGE SCALE GENOMIC DNA]</scope>
    <source>
        <strain evidence="3">FT93W</strain>
    </source>
</reference>
<comment type="caution">
    <text evidence="3">The sequence shown here is derived from an EMBL/GenBank/DDBJ whole genome shotgun (WGS) entry which is preliminary data.</text>
</comment>
<dbReference type="EMBL" id="WWCL01000001">
    <property type="protein sequence ID" value="MYN44794.1"/>
    <property type="molecule type" value="Genomic_DNA"/>
</dbReference>
<dbReference type="RefSeq" id="WP_161034393.1">
    <property type="nucleotide sequence ID" value="NZ_WWCL01000001.1"/>
</dbReference>
<keyword evidence="2" id="KW-0732">Signal</keyword>
<feature type="compositionally biased region" description="Basic and acidic residues" evidence="1">
    <location>
        <begin position="137"/>
        <end position="147"/>
    </location>
</feature>
<gene>
    <name evidence="3" type="ORF">GTP23_06865</name>
</gene>
<evidence type="ECO:0000256" key="2">
    <source>
        <dbReference type="SAM" id="SignalP"/>
    </source>
</evidence>
<evidence type="ECO:0000313" key="3">
    <source>
        <dbReference type="EMBL" id="MYN44794.1"/>
    </source>
</evidence>
<dbReference type="AlphaFoldDB" id="A0A845HTM3"/>
<evidence type="ECO:0008006" key="5">
    <source>
        <dbReference type="Google" id="ProtNLM"/>
    </source>
</evidence>
<dbReference type="InterPro" id="IPR046150">
    <property type="entry name" value="DUF6152"/>
</dbReference>
<sequence length="147" mass="15500">MNKNISRTALLLAAIAISPAVLAHHSFAALFDASKPIRLKGTLTKVDWTNPHSYFYLDVVDSKGVSYNWAVEGAGPGALSRRGFKKGDVKIGDTLVVDGYLVKKPGVRLIDGRIVTLPDGRVINGGTEGDGGPGDIKPAEAQKDASS</sequence>
<feature type="chain" id="PRO_5032658494" description="OB-fold nucleic acid binding domain-containing protein" evidence="2">
    <location>
        <begin position="24"/>
        <end position="147"/>
    </location>
</feature>
<evidence type="ECO:0000256" key="1">
    <source>
        <dbReference type="SAM" id="MobiDB-lite"/>
    </source>
</evidence>
<evidence type="ECO:0000313" key="4">
    <source>
        <dbReference type="Proteomes" id="UP000444316"/>
    </source>
</evidence>
<accession>A0A845HTM3</accession>
<proteinExistence type="predicted"/>
<feature type="signal peptide" evidence="2">
    <location>
        <begin position="1"/>
        <end position="23"/>
    </location>
</feature>
<protein>
    <recommendedName>
        <fullName evidence="5">OB-fold nucleic acid binding domain-containing protein</fullName>
    </recommendedName>
</protein>
<keyword evidence="4" id="KW-1185">Reference proteome</keyword>
<dbReference type="Pfam" id="PF19649">
    <property type="entry name" value="DUF6152"/>
    <property type="match status" value="1"/>
</dbReference>
<feature type="region of interest" description="Disordered" evidence="1">
    <location>
        <begin position="121"/>
        <end position="147"/>
    </location>
</feature>
<name>A0A845HTM3_9BURK</name>
<dbReference type="Proteomes" id="UP000444316">
    <property type="component" value="Unassembled WGS sequence"/>
</dbReference>
<organism evidence="3 4">
    <name type="scientific">Duganella fentianensis</name>
    <dbReference type="NCBI Taxonomy" id="2692177"/>
    <lineage>
        <taxon>Bacteria</taxon>
        <taxon>Pseudomonadati</taxon>
        <taxon>Pseudomonadota</taxon>
        <taxon>Betaproteobacteria</taxon>
        <taxon>Burkholderiales</taxon>
        <taxon>Oxalobacteraceae</taxon>
        <taxon>Telluria group</taxon>
        <taxon>Duganella</taxon>
    </lineage>
</organism>